<evidence type="ECO:0000259" key="3">
    <source>
        <dbReference type="PROSITE" id="PS51832"/>
    </source>
</evidence>
<dbReference type="Pfam" id="PF13487">
    <property type="entry name" value="HD_5"/>
    <property type="match status" value="1"/>
</dbReference>
<feature type="compositionally biased region" description="Polar residues" evidence="1">
    <location>
        <begin position="28"/>
        <end position="42"/>
    </location>
</feature>
<organism evidence="4 5">
    <name type="scientific">Halobacteriovorax vibrionivorans</name>
    <dbReference type="NCBI Taxonomy" id="2152716"/>
    <lineage>
        <taxon>Bacteria</taxon>
        <taxon>Pseudomonadati</taxon>
        <taxon>Bdellovibrionota</taxon>
        <taxon>Bacteriovoracia</taxon>
        <taxon>Bacteriovoracales</taxon>
        <taxon>Halobacteriovoraceae</taxon>
        <taxon>Halobacteriovorax</taxon>
    </lineage>
</organism>
<dbReference type="Proteomes" id="UP000443582">
    <property type="component" value="Unassembled WGS sequence"/>
</dbReference>
<feature type="region of interest" description="Disordered" evidence="1">
    <location>
        <begin position="1"/>
        <end position="42"/>
    </location>
</feature>
<dbReference type="InterPro" id="IPR006674">
    <property type="entry name" value="HD_domain"/>
</dbReference>
<reference evidence="5" key="1">
    <citation type="journal article" date="2019" name="Int. J. Syst. Evol. Microbiol.">
        <title>Halobacteriovorax valvorus sp. nov., a novel prokaryotic predator isolated from coastal seawater of China.</title>
        <authorList>
            <person name="Chen M.-X."/>
        </authorList>
    </citation>
    <scope>NUCLEOTIDE SEQUENCE [LARGE SCALE GENOMIC DNA]</scope>
    <source>
        <strain evidence="5">BL9</strain>
    </source>
</reference>
<dbReference type="PROSITE" id="PS51832">
    <property type="entry name" value="HD_GYP"/>
    <property type="match status" value="1"/>
</dbReference>
<feature type="domain" description="HD" evidence="2">
    <location>
        <begin position="82"/>
        <end position="204"/>
    </location>
</feature>
<comment type="caution">
    <text evidence="4">The sequence shown here is derived from an EMBL/GenBank/DDBJ whole genome shotgun (WGS) entry which is preliminary data.</text>
</comment>
<dbReference type="NCBIfam" id="TIGR00277">
    <property type="entry name" value="HDIG"/>
    <property type="match status" value="1"/>
</dbReference>
<proteinExistence type="predicted"/>
<feature type="domain" description="HD-GYP" evidence="3">
    <location>
        <begin position="60"/>
        <end position="255"/>
    </location>
</feature>
<dbReference type="PROSITE" id="PS51831">
    <property type="entry name" value="HD"/>
    <property type="match status" value="1"/>
</dbReference>
<evidence type="ECO:0000259" key="2">
    <source>
        <dbReference type="PROSITE" id="PS51831"/>
    </source>
</evidence>
<dbReference type="EMBL" id="QDKL01000001">
    <property type="protein sequence ID" value="RZF22734.1"/>
    <property type="molecule type" value="Genomic_DNA"/>
</dbReference>
<dbReference type="RefSeq" id="WP_114705679.1">
    <property type="nucleotide sequence ID" value="NZ_QDKL01000001.1"/>
</dbReference>
<evidence type="ECO:0000313" key="5">
    <source>
        <dbReference type="Proteomes" id="UP000443582"/>
    </source>
</evidence>
<gene>
    <name evidence="4" type="ORF">DAY19_02880</name>
</gene>
<name>A0ABY0IMJ6_9BACT</name>
<evidence type="ECO:0000313" key="4">
    <source>
        <dbReference type="EMBL" id="RZF22734.1"/>
    </source>
</evidence>
<dbReference type="InterPro" id="IPR037522">
    <property type="entry name" value="HD_GYP_dom"/>
</dbReference>
<dbReference type="InterPro" id="IPR003607">
    <property type="entry name" value="HD/PDEase_dom"/>
</dbReference>
<protein>
    <submittedName>
        <fullName evidence="4">HD-GYP domain-containing protein</fullName>
    </submittedName>
</protein>
<dbReference type="CDD" id="cd00077">
    <property type="entry name" value="HDc"/>
    <property type="match status" value="1"/>
</dbReference>
<keyword evidence="5" id="KW-1185">Reference proteome</keyword>
<accession>A0ABY0IMJ6</accession>
<sequence>MKKSKIVNLGERRKKASTRKSADKKTTSPKANTKNKVSNSVQTDPTAVLEAENKALKLEQKKICEMAARTILHALDCKDHYTYGHSTRVAYFSLTLGREIGLNEEELYDLELSALFHDIGKIGVPDSVLNKPSRLTEDEFLQMKSHPEKSYEILQGFTHFEKVAKFAKYHHERWDGRGYPEGLKGEEIPLFSRIILIADTFDAMTSTRVYRKGLDYEVAYEELDEFSGSQFDPELAQAFIRAMKKEEAKQEKTFTLTIIDGLFKKDAA</sequence>
<dbReference type="InterPro" id="IPR006675">
    <property type="entry name" value="HDIG_dom"/>
</dbReference>
<dbReference type="SUPFAM" id="SSF109604">
    <property type="entry name" value="HD-domain/PDEase-like"/>
    <property type="match status" value="1"/>
</dbReference>
<evidence type="ECO:0000256" key="1">
    <source>
        <dbReference type="SAM" id="MobiDB-lite"/>
    </source>
</evidence>
<dbReference type="SMART" id="SM00471">
    <property type="entry name" value="HDc"/>
    <property type="match status" value="1"/>
</dbReference>
<dbReference type="Gene3D" id="1.10.3210.10">
    <property type="entry name" value="Hypothetical protein af1432"/>
    <property type="match status" value="1"/>
</dbReference>
<dbReference type="PANTHER" id="PTHR43155">
    <property type="entry name" value="CYCLIC DI-GMP PHOSPHODIESTERASE PA4108-RELATED"/>
    <property type="match status" value="1"/>
</dbReference>